<evidence type="ECO:0000259" key="9">
    <source>
        <dbReference type="PROSITE" id="PS50850"/>
    </source>
</evidence>
<keyword evidence="6 8" id="KW-1133">Transmembrane helix</keyword>
<feature type="transmembrane region" description="Helical" evidence="8">
    <location>
        <begin position="353"/>
        <end position="381"/>
    </location>
</feature>
<comment type="similarity">
    <text evidence="2">Belongs to the major facilitator superfamily. EmrB family.</text>
</comment>
<dbReference type="KEGG" id="sng:SNE_A17660"/>
<evidence type="ECO:0000256" key="3">
    <source>
        <dbReference type="ARBA" id="ARBA00022448"/>
    </source>
</evidence>
<dbReference type="Gene3D" id="1.20.1250.20">
    <property type="entry name" value="MFS general substrate transporter like domains"/>
    <property type="match status" value="1"/>
</dbReference>
<dbReference type="GO" id="GO:0022857">
    <property type="term" value="F:transmembrane transporter activity"/>
    <property type="evidence" value="ECO:0007669"/>
    <property type="project" value="InterPro"/>
</dbReference>
<evidence type="ECO:0000256" key="6">
    <source>
        <dbReference type="ARBA" id="ARBA00022989"/>
    </source>
</evidence>
<feature type="transmembrane region" description="Helical" evidence="8">
    <location>
        <begin position="393"/>
        <end position="415"/>
    </location>
</feature>
<dbReference type="EMBL" id="FR872582">
    <property type="protein sequence ID" value="CCB89643.1"/>
    <property type="molecule type" value="Genomic_DNA"/>
</dbReference>
<keyword evidence="7 8" id="KW-0472">Membrane</keyword>
<dbReference type="eggNOG" id="COG2271">
    <property type="taxonomic scope" value="Bacteria"/>
</dbReference>
<dbReference type="InterPro" id="IPR011701">
    <property type="entry name" value="MFS"/>
</dbReference>
<keyword evidence="5 8" id="KW-0812">Transmembrane</keyword>
<evidence type="ECO:0000313" key="10">
    <source>
        <dbReference type="EMBL" id="CCB89643.1"/>
    </source>
</evidence>
<evidence type="ECO:0000256" key="1">
    <source>
        <dbReference type="ARBA" id="ARBA00004651"/>
    </source>
</evidence>
<evidence type="ECO:0000256" key="7">
    <source>
        <dbReference type="ARBA" id="ARBA00023136"/>
    </source>
</evidence>
<dbReference type="PANTHER" id="PTHR42718:SF9">
    <property type="entry name" value="MAJOR FACILITATOR SUPERFAMILY MULTIDRUG TRANSPORTER MFSC"/>
    <property type="match status" value="1"/>
</dbReference>
<dbReference type="STRING" id="331113.SNE_A17660"/>
<feature type="transmembrane region" description="Helical" evidence="8">
    <location>
        <begin position="220"/>
        <end position="242"/>
    </location>
</feature>
<keyword evidence="3" id="KW-0813">Transport</keyword>
<reference evidence="10 11" key="2">
    <citation type="journal article" date="2011" name="Mol. Biol. Evol.">
        <title>Unity in variety--the pan-genome of the Chlamydiae.</title>
        <authorList>
            <person name="Collingro A."/>
            <person name="Tischler P."/>
            <person name="Weinmaier T."/>
            <person name="Penz T."/>
            <person name="Heinz E."/>
            <person name="Brunham R.C."/>
            <person name="Read T.D."/>
            <person name="Bavoil P.M."/>
            <person name="Sachse K."/>
            <person name="Kahane S."/>
            <person name="Friedman M.G."/>
            <person name="Rattei T."/>
            <person name="Myers G.S."/>
            <person name="Horn M."/>
        </authorList>
    </citation>
    <scope>NUCLEOTIDE SEQUENCE [LARGE SCALE GENOMIC DNA]</scope>
    <source>
        <strain evidence="11">ATCC VR-1471 / Z</strain>
    </source>
</reference>
<sequence>MNGKKFSGVLGIGFGLLVLSLDWSIVNNALPAIQKSLLATLSDLQWIINIFALVVSALLVTMGRLSDAFGRKKMFAVGLWMGVIASLGAALSPTAGVLIIFRAFQGIAASIIVPASQSLMTHTFPENQHGKAMGIWVTIIGVGLSLGPVLGGLIVEYFSWHWVFYFNLPFLLISFFLVTSCLEESRNEKQPIKIDFPGILLLTFFLGCFLLATIQAPSWGWTSAITLSLYALSVVTLIGFALSQYHTKVPLIEFHLFKNRRFISGALTKVGIAFSIWGIFFLLPLFFQNIQKLSPGRSGLFLLMLTACFTLTSHLTGRISDRIPKKSLILAGLLLISISLFFNEFISPNSSPYILLIFLGMFGIGWGLSSGPGTSMGIAALPRHVTGVASGTLVTLQEIGGAIGLAVIGTVFRVYNNGVFEEKLALSHLDLSPSLIEKIQTFVSSNDTLASIIAKLPVATQEEIFAIFQEAFMVGFHRGLWIAFGVVAAFLLVIFGLLRRES</sequence>
<feature type="transmembrane region" description="Helical" evidence="8">
    <location>
        <begin position="480"/>
        <end position="498"/>
    </location>
</feature>
<evidence type="ECO:0000313" key="11">
    <source>
        <dbReference type="Proteomes" id="UP000000496"/>
    </source>
</evidence>
<gene>
    <name evidence="10" type="ordered locus">SNE_A17660</name>
</gene>
<dbReference type="InterPro" id="IPR005829">
    <property type="entry name" value="Sugar_transporter_CS"/>
</dbReference>
<feature type="transmembrane region" description="Helical" evidence="8">
    <location>
        <begin position="44"/>
        <end position="62"/>
    </location>
</feature>
<name>F8L9U2_SIMNZ</name>
<dbReference type="SUPFAM" id="SSF103473">
    <property type="entry name" value="MFS general substrate transporter"/>
    <property type="match status" value="1"/>
</dbReference>
<feature type="transmembrane region" description="Helical" evidence="8">
    <location>
        <begin position="299"/>
        <end position="316"/>
    </location>
</feature>
<feature type="transmembrane region" description="Helical" evidence="8">
    <location>
        <begin position="262"/>
        <end position="287"/>
    </location>
</feature>
<dbReference type="Gene3D" id="1.20.1720.10">
    <property type="entry name" value="Multidrug resistance protein D"/>
    <property type="match status" value="1"/>
</dbReference>
<evidence type="ECO:0000256" key="5">
    <source>
        <dbReference type="ARBA" id="ARBA00022692"/>
    </source>
</evidence>
<dbReference type="GO" id="GO:0005886">
    <property type="term" value="C:plasma membrane"/>
    <property type="evidence" value="ECO:0007669"/>
    <property type="project" value="UniProtKB-SubCell"/>
</dbReference>
<feature type="transmembrane region" description="Helical" evidence="8">
    <location>
        <begin position="194"/>
        <end position="214"/>
    </location>
</feature>
<dbReference type="InterPro" id="IPR004638">
    <property type="entry name" value="EmrB-like"/>
</dbReference>
<reference key="1">
    <citation type="journal article" date="2011" name="Mol. Biol. Evol.">
        <title>Unity in variety -- the pan-genome of the Chlamydiae.</title>
        <authorList>
            <person name="Collingro A."/>
            <person name="Tischler P."/>
            <person name="Weinmaier T."/>
            <person name="Penz T."/>
            <person name="Heinz E."/>
            <person name="Brunham R.C."/>
            <person name="Read T.D."/>
            <person name="Bavoil P.M."/>
            <person name="Sachse K."/>
            <person name="Kahane S."/>
            <person name="Friedman M.G."/>
            <person name="Rattei T."/>
            <person name="Myers G.S.A."/>
            <person name="Horn M."/>
        </authorList>
    </citation>
    <scope>NUCLEOTIDE SEQUENCE</scope>
    <source>
        <strain>Z</strain>
    </source>
</reference>
<dbReference type="CDD" id="cd17321">
    <property type="entry name" value="MFS_MMR_MDR_like"/>
    <property type="match status" value="1"/>
</dbReference>
<dbReference type="NCBIfam" id="TIGR00711">
    <property type="entry name" value="efflux_EmrB"/>
    <property type="match status" value="1"/>
</dbReference>
<dbReference type="PANTHER" id="PTHR42718">
    <property type="entry name" value="MAJOR FACILITATOR SUPERFAMILY MULTIDRUG TRANSPORTER MFSC"/>
    <property type="match status" value="1"/>
</dbReference>
<dbReference type="PROSITE" id="PS50850">
    <property type="entry name" value="MFS"/>
    <property type="match status" value="1"/>
</dbReference>
<comment type="subcellular location">
    <subcellularLocation>
        <location evidence="1">Cell membrane</location>
        <topology evidence="1">Multi-pass membrane protein</topology>
    </subcellularLocation>
</comment>
<evidence type="ECO:0000256" key="2">
    <source>
        <dbReference type="ARBA" id="ARBA00008537"/>
    </source>
</evidence>
<keyword evidence="11" id="KW-1185">Reference proteome</keyword>
<dbReference type="HOGENOM" id="CLU_000960_28_3_0"/>
<protein>
    <submittedName>
        <fullName evidence="10">Permease, major facilitator superfamily</fullName>
    </submittedName>
</protein>
<dbReference type="Proteomes" id="UP000000496">
    <property type="component" value="Chromosome gsn.131"/>
</dbReference>
<dbReference type="PROSITE" id="PS00216">
    <property type="entry name" value="SUGAR_TRANSPORT_1"/>
    <property type="match status" value="1"/>
</dbReference>
<dbReference type="OrthoDB" id="102502at2"/>
<feature type="transmembrane region" description="Helical" evidence="8">
    <location>
        <begin position="164"/>
        <end position="182"/>
    </location>
</feature>
<dbReference type="AlphaFoldDB" id="F8L9U2"/>
<dbReference type="InterPro" id="IPR036259">
    <property type="entry name" value="MFS_trans_sf"/>
</dbReference>
<accession>F8L9U2</accession>
<feature type="transmembrane region" description="Helical" evidence="8">
    <location>
        <begin position="328"/>
        <end position="347"/>
    </location>
</feature>
<dbReference type="Pfam" id="PF07690">
    <property type="entry name" value="MFS_1"/>
    <property type="match status" value="1"/>
</dbReference>
<feature type="transmembrane region" description="Helical" evidence="8">
    <location>
        <begin position="74"/>
        <end position="91"/>
    </location>
</feature>
<dbReference type="InterPro" id="IPR020846">
    <property type="entry name" value="MFS_dom"/>
</dbReference>
<feature type="domain" description="Major facilitator superfamily (MFS) profile" evidence="9">
    <location>
        <begin position="8"/>
        <end position="502"/>
    </location>
</feature>
<evidence type="ECO:0000256" key="8">
    <source>
        <dbReference type="SAM" id="Phobius"/>
    </source>
</evidence>
<feature type="transmembrane region" description="Helical" evidence="8">
    <location>
        <begin position="135"/>
        <end position="158"/>
    </location>
</feature>
<organism evidence="10 11">
    <name type="scientific">Simkania negevensis (strain ATCC VR-1471 / DSM 27360 / Z)</name>
    <dbReference type="NCBI Taxonomy" id="331113"/>
    <lineage>
        <taxon>Bacteria</taxon>
        <taxon>Pseudomonadati</taxon>
        <taxon>Chlamydiota</taxon>
        <taxon>Chlamydiia</taxon>
        <taxon>Parachlamydiales</taxon>
        <taxon>Simkaniaceae</taxon>
        <taxon>Simkania</taxon>
    </lineage>
</organism>
<feature type="transmembrane region" description="Helical" evidence="8">
    <location>
        <begin position="97"/>
        <end position="115"/>
    </location>
</feature>
<proteinExistence type="inferred from homology"/>
<keyword evidence="4" id="KW-1003">Cell membrane</keyword>
<dbReference type="RefSeq" id="WP_013944109.1">
    <property type="nucleotide sequence ID" value="NC_015713.1"/>
</dbReference>
<evidence type="ECO:0000256" key="4">
    <source>
        <dbReference type="ARBA" id="ARBA00022475"/>
    </source>
</evidence>